<dbReference type="Gene3D" id="3.40.960.10">
    <property type="entry name" value="VSR Endonuclease"/>
    <property type="match status" value="1"/>
</dbReference>
<reference evidence="3" key="1">
    <citation type="submission" date="2019-09" db="EMBL/GenBank/DDBJ databases">
        <title>Mumia zhuanghuii sp. nov. isolated from the intestinal contents of plateau pika (Ochotona curzoniae) in the Qinghai-Tibet plateau of China.</title>
        <authorList>
            <person name="Tian Z."/>
        </authorList>
    </citation>
    <scope>NUCLEOTIDE SEQUENCE [LARGE SCALE GENOMIC DNA]</scope>
    <source>
        <strain evidence="3">DSM 25564</strain>
    </source>
</reference>
<accession>A0A5J5IS73</accession>
<evidence type="ECO:0000313" key="3">
    <source>
        <dbReference type="Proteomes" id="UP000327039"/>
    </source>
</evidence>
<evidence type="ECO:0000259" key="1">
    <source>
        <dbReference type="Pfam" id="PF04480"/>
    </source>
</evidence>
<name>A0A5J5IS73_9MICO</name>
<dbReference type="InterPro" id="IPR007569">
    <property type="entry name" value="DUF559"/>
</dbReference>
<dbReference type="EMBL" id="VYRZ01000002">
    <property type="protein sequence ID" value="KAA9087315.1"/>
    <property type="molecule type" value="Genomic_DNA"/>
</dbReference>
<dbReference type="SUPFAM" id="SSF52980">
    <property type="entry name" value="Restriction endonuclease-like"/>
    <property type="match status" value="1"/>
</dbReference>
<dbReference type="InterPro" id="IPR011335">
    <property type="entry name" value="Restrct_endonuc-II-like"/>
</dbReference>
<dbReference type="RefSeq" id="WP_150419510.1">
    <property type="nucleotide sequence ID" value="NZ_VYRZ01000002.1"/>
</dbReference>
<proteinExistence type="predicted"/>
<protein>
    <submittedName>
        <fullName evidence="2">DUF559 domain-containing protein</fullName>
    </submittedName>
</protein>
<gene>
    <name evidence="2" type="ORF">F6B42_10255</name>
</gene>
<dbReference type="Proteomes" id="UP000327039">
    <property type="component" value="Unassembled WGS sequence"/>
</dbReference>
<organism evidence="2 3">
    <name type="scientific">Microbacterium radiodurans</name>
    <dbReference type="NCBI Taxonomy" id="661398"/>
    <lineage>
        <taxon>Bacteria</taxon>
        <taxon>Bacillati</taxon>
        <taxon>Actinomycetota</taxon>
        <taxon>Actinomycetes</taxon>
        <taxon>Micrococcales</taxon>
        <taxon>Microbacteriaceae</taxon>
        <taxon>Microbacterium</taxon>
    </lineage>
</organism>
<dbReference type="AlphaFoldDB" id="A0A5J5IS73"/>
<sequence>MPHPHLDLVEWLARRGGVAHTSTLRSAGYTSHRVRIGLAAGDFAWVRRSWLATPTADPELARAASLAGRLTCLTSARRQGLWVPDGADGLHIAVPRTSSRLAAHDVHLHWAAAPAPSGAFSLEDPILNVLFHVARCLGEADAAAVWESAIRLRRVDAGVLASVRWRSTSASRLARSASSLSDSGIETAFVRLMRGLGVAVAQQVVIDGHPVDGLIGERLVVQLDGFAHHQARQRRRDLRADARLVLRGYVVLRFDYQQVLFDPQFVTETIATAMAQGHHHPR</sequence>
<keyword evidence="3" id="KW-1185">Reference proteome</keyword>
<dbReference type="Pfam" id="PF04480">
    <property type="entry name" value="DUF559"/>
    <property type="match status" value="1"/>
</dbReference>
<feature type="domain" description="DUF559" evidence="1">
    <location>
        <begin position="191"/>
        <end position="274"/>
    </location>
</feature>
<dbReference type="OrthoDB" id="2594539at2"/>
<evidence type="ECO:0000313" key="2">
    <source>
        <dbReference type="EMBL" id="KAA9087315.1"/>
    </source>
</evidence>
<comment type="caution">
    <text evidence="2">The sequence shown here is derived from an EMBL/GenBank/DDBJ whole genome shotgun (WGS) entry which is preliminary data.</text>
</comment>